<dbReference type="InterPro" id="IPR050582">
    <property type="entry name" value="HAD-like_SerB"/>
</dbReference>
<sequence>MSKPLYVFDMDETLFDADCAVLWNEFLVEQGIAMQPDFLDQDKRLMTLYAEGKMDMEDYLEFSIAPLTHVPTERVQQWVEQCIDEKILSRLFPQAQTLLADLKRDDIQTIIISASVSFLVEAIAKRLGIDVAMGIDLELKQNSFTSKIKGIATYREGKVAKLAQWLSAQDNSYTEIHFYTDSINDRPLCEFADYAYLVNPCPALKALGEKQGWKQLKWSL</sequence>
<dbReference type="AlphaFoldDB" id="A0A3G4VG75"/>
<dbReference type="InterPro" id="IPR023214">
    <property type="entry name" value="HAD_sf"/>
</dbReference>
<keyword evidence="2 4" id="KW-0378">Hydrolase</keyword>
<protein>
    <submittedName>
        <fullName evidence="4">HAD family hydrolase</fullName>
    </submittedName>
</protein>
<proteinExistence type="predicted"/>
<name>A0A3G4VG75_9VIBR</name>
<dbReference type="GO" id="GO:0046872">
    <property type="term" value="F:metal ion binding"/>
    <property type="evidence" value="ECO:0007669"/>
    <property type="project" value="UniProtKB-KW"/>
</dbReference>
<dbReference type="Gene3D" id="3.40.50.1000">
    <property type="entry name" value="HAD superfamily/HAD-like"/>
    <property type="match status" value="1"/>
</dbReference>
<keyword evidence="1" id="KW-0479">Metal-binding</keyword>
<dbReference type="EMBL" id="CP033578">
    <property type="protein sequence ID" value="AYV23783.1"/>
    <property type="molecule type" value="Genomic_DNA"/>
</dbReference>
<dbReference type="InterPro" id="IPR036412">
    <property type="entry name" value="HAD-like_sf"/>
</dbReference>
<dbReference type="GO" id="GO:0016787">
    <property type="term" value="F:hydrolase activity"/>
    <property type="evidence" value="ECO:0007669"/>
    <property type="project" value="UniProtKB-KW"/>
</dbReference>
<dbReference type="PANTHER" id="PTHR43344:SF13">
    <property type="entry name" value="PHOSPHATASE RV3661-RELATED"/>
    <property type="match status" value="1"/>
</dbReference>
<gene>
    <name evidence="4" type="ORF">ECB94_21125</name>
</gene>
<evidence type="ECO:0000313" key="4">
    <source>
        <dbReference type="EMBL" id="AYV23783.1"/>
    </source>
</evidence>
<evidence type="ECO:0000256" key="2">
    <source>
        <dbReference type="ARBA" id="ARBA00022801"/>
    </source>
</evidence>
<dbReference type="Gene3D" id="1.20.1440.100">
    <property type="entry name" value="SG protein - dephosphorylation function"/>
    <property type="match status" value="1"/>
</dbReference>
<evidence type="ECO:0000313" key="5">
    <source>
        <dbReference type="Proteomes" id="UP000279760"/>
    </source>
</evidence>
<dbReference type="SUPFAM" id="SSF56784">
    <property type="entry name" value="HAD-like"/>
    <property type="match status" value="1"/>
</dbReference>
<dbReference type="NCBIfam" id="TIGR01490">
    <property type="entry name" value="HAD-SF-IB-hyp1"/>
    <property type="match status" value="1"/>
</dbReference>
<dbReference type="CDD" id="cd02612">
    <property type="entry name" value="HAD_PGPPase"/>
    <property type="match status" value="1"/>
</dbReference>
<dbReference type="InterPro" id="IPR006385">
    <property type="entry name" value="HAD_hydro_SerB1"/>
</dbReference>
<dbReference type="NCBIfam" id="TIGR01488">
    <property type="entry name" value="HAD-SF-IB"/>
    <property type="match status" value="1"/>
</dbReference>
<accession>A0A3G4VG75</accession>
<dbReference type="Proteomes" id="UP000279760">
    <property type="component" value="Chromosome 2"/>
</dbReference>
<dbReference type="RefSeq" id="WP_124941619.1">
    <property type="nucleotide sequence ID" value="NZ_CP033578.1"/>
</dbReference>
<evidence type="ECO:0000256" key="1">
    <source>
        <dbReference type="ARBA" id="ARBA00022723"/>
    </source>
</evidence>
<keyword evidence="3" id="KW-0460">Magnesium</keyword>
<dbReference type="PANTHER" id="PTHR43344">
    <property type="entry name" value="PHOSPHOSERINE PHOSPHATASE"/>
    <property type="match status" value="1"/>
</dbReference>
<organism evidence="4 5">
    <name type="scientific">Vibrio mediterranei</name>
    <dbReference type="NCBI Taxonomy" id="689"/>
    <lineage>
        <taxon>Bacteria</taxon>
        <taxon>Pseudomonadati</taxon>
        <taxon>Pseudomonadota</taxon>
        <taxon>Gammaproteobacteria</taxon>
        <taxon>Vibrionales</taxon>
        <taxon>Vibrionaceae</taxon>
        <taxon>Vibrio</taxon>
    </lineage>
</organism>
<dbReference type="Pfam" id="PF12710">
    <property type="entry name" value="HAD"/>
    <property type="match status" value="1"/>
</dbReference>
<reference evidence="4 5" key="1">
    <citation type="submission" date="2018-11" db="EMBL/GenBank/DDBJ databases">
        <title>Complete Genome Sequence of Vbrio mediterranei 117-T6: a Potential Pathogen Bacteria Isolated from the Conchocelis of Pyropia.</title>
        <authorList>
            <person name="Liu Q."/>
        </authorList>
    </citation>
    <scope>NUCLEOTIDE SEQUENCE [LARGE SCALE GENOMIC DNA]</scope>
    <source>
        <strain evidence="4 5">117-T6</strain>
    </source>
</reference>
<evidence type="ECO:0000256" key="3">
    <source>
        <dbReference type="ARBA" id="ARBA00022842"/>
    </source>
</evidence>